<evidence type="ECO:0000256" key="5">
    <source>
        <dbReference type="ARBA" id="ARBA00022989"/>
    </source>
</evidence>
<accession>A0A6N2TDX2</accession>
<comment type="similarity">
    <text evidence="7">Belongs to the glycosyltransferase 87 family.</text>
</comment>
<gene>
    <name evidence="9" type="ORF">BGLFYP119_01564</name>
</gene>
<evidence type="ECO:0000256" key="8">
    <source>
        <dbReference type="SAM" id="Phobius"/>
    </source>
</evidence>
<dbReference type="Pfam" id="PF09594">
    <property type="entry name" value="GT87"/>
    <property type="match status" value="1"/>
</dbReference>
<evidence type="ECO:0000256" key="6">
    <source>
        <dbReference type="ARBA" id="ARBA00023136"/>
    </source>
</evidence>
<keyword evidence="3" id="KW-0808">Transferase</keyword>
<evidence type="ECO:0000313" key="9">
    <source>
        <dbReference type="EMBL" id="VYT03755.1"/>
    </source>
</evidence>
<evidence type="ECO:0000256" key="7">
    <source>
        <dbReference type="ARBA" id="ARBA00024033"/>
    </source>
</evidence>
<feature type="transmembrane region" description="Helical" evidence="8">
    <location>
        <begin position="200"/>
        <end position="221"/>
    </location>
</feature>
<evidence type="ECO:0000256" key="3">
    <source>
        <dbReference type="ARBA" id="ARBA00022679"/>
    </source>
</evidence>
<dbReference type="InterPro" id="IPR018584">
    <property type="entry name" value="GT87"/>
</dbReference>
<organism evidence="9">
    <name type="scientific">Blautia glucerasea</name>
    <dbReference type="NCBI Taxonomy" id="536633"/>
    <lineage>
        <taxon>Bacteria</taxon>
        <taxon>Bacillati</taxon>
        <taxon>Bacillota</taxon>
        <taxon>Clostridia</taxon>
        <taxon>Lachnospirales</taxon>
        <taxon>Lachnospiraceae</taxon>
        <taxon>Blautia</taxon>
    </lineage>
</organism>
<feature type="transmembrane region" description="Helical" evidence="8">
    <location>
        <begin position="121"/>
        <end position="141"/>
    </location>
</feature>
<keyword evidence="6 8" id="KW-0472">Membrane</keyword>
<evidence type="ECO:0000256" key="1">
    <source>
        <dbReference type="ARBA" id="ARBA00004651"/>
    </source>
</evidence>
<evidence type="ECO:0000256" key="2">
    <source>
        <dbReference type="ARBA" id="ARBA00022475"/>
    </source>
</evidence>
<protein>
    <submittedName>
        <fullName evidence="9">Uncharacterized protein</fullName>
    </submittedName>
</protein>
<feature type="transmembrane region" description="Helical" evidence="8">
    <location>
        <begin position="233"/>
        <end position="250"/>
    </location>
</feature>
<feature type="transmembrane region" description="Helical" evidence="8">
    <location>
        <begin position="83"/>
        <end position="101"/>
    </location>
</feature>
<comment type="subcellular location">
    <subcellularLocation>
        <location evidence="1">Cell membrane</location>
        <topology evidence="1">Multi-pass membrane protein</topology>
    </subcellularLocation>
</comment>
<feature type="transmembrane region" description="Helical" evidence="8">
    <location>
        <begin position="271"/>
        <end position="293"/>
    </location>
</feature>
<feature type="transmembrane region" description="Helical" evidence="8">
    <location>
        <begin position="305"/>
        <end position="325"/>
    </location>
</feature>
<dbReference type="GO" id="GO:0005886">
    <property type="term" value="C:plasma membrane"/>
    <property type="evidence" value="ECO:0007669"/>
    <property type="project" value="UniProtKB-SubCell"/>
</dbReference>
<name>A0A6N2TDX2_9FIRM</name>
<sequence>MNKKKTKNGPSYLQRKKDQWNSMQVWKADELCRLDWILSFLILAGLFVLCVHSDVKLTGNRSFLMYEHFTDFYEASYQQSGGYWANYLPSTFLAYAIWNLPLYLTGHGPEAILTNSFINLMWYKLLPVILYFATAQLMYCIGKKMGFGEKKSLMCKFAFLVFPMGVFSQFIFSQYDIFTVFFIVLGFYLFLQGKMWQSALLFGVASTFKYHAVLYFLVIFLLKEKKIRNLLKYTGLMILPLAVEILPNLGSEAFRRNVFGFGALEYVQKPFTLGFFGGINLLAAAAAFVLVWAYQKKAETEGETYSWAIFFCVAISFAIFGFSTWNPQWILLMAPFLVLNIMISGNGNLLLMVTNIFMLAMYIFCSQSMVDERVLNGGILKYVLKDREFAVRMWDLYRFHDQEMLCTAMWVVLLIYVVFGHPRYHSRKGESVAKGLIWQIRSAFLFGVAAFVIPMLICAAGVLSGKVNFFDNSRQNMEMENVVMLEGNQPIVQEFTADGSVLSNIKIRVFTKPGTEPSSLFVALKDKETGEILYEKDGDTYGIKENTALYSFLKKEIPVQKGRTYELELRSDAGVGEGIGLYCVTDKKGTEILTQASEPETGTVPAGSRSLQMCVSGVQ</sequence>
<reference evidence="9" key="1">
    <citation type="submission" date="2019-11" db="EMBL/GenBank/DDBJ databases">
        <authorList>
            <person name="Feng L."/>
        </authorList>
    </citation>
    <scope>NUCLEOTIDE SEQUENCE</scope>
    <source>
        <strain evidence="9">BgluceraseaLFYP119</strain>
    </source>
</reference>
<feature type="transmembrane region" description="Helical" evidence="8">
    <location>
        <begin position="402"/>
        <end position="422"/>
    </location>
</feature>
<feature type="transmembrane region" description="Helical" evidence="8">
    <location>
        <begin position="36"/>
        <end position="55"/>
    </location>
</feature>
<keyword evidence="2" id="KW-1003">Cell membrane</keyword>
<feature type="transmembrane region" description="Helical" evidence="8">
    <location>
        <begin position="443"/>
        <end position="463"/>
    </location>
</feature>
<dbReference type="EMBL" id="CACRST010000013">
    <property type="protein sequence ID" value="VYT03755.1"/>
    <property type="molecule type" value="Genomic_DNA"/>
</dbReference>
<dbReference type="AlphaFoldDB" id="A0A6N2TDX2"/>
<dbReference type="GO" id="GO:0016758">
    <property type="term" value="F:hexosyltransferase activity"/>
    <property type="evidence" value="ECO:0007669"/>
    <property type="project" value="InterPro"/>
</dbReference>
<feature type="transmembrane region" description="Helical" evidence="8">
    <location>
        <begin position="337"/>
        <end position="364"/>
    </location>
</feature>
<evidence type="ECO:0000256" key="4">
    <source>
        <dbReference type="ARBA" id="ARBA00022692"/>
    </source>
</evidence>
<proteinExistence type="inferred from homology"/>
<keyword evidence="4 8" id="KW-0812">Transmembrane</keyword>
<dbReference type="RefSeq" id="WP_156353884.1">
    <property type="nucleotide sequence ID" value="NZ_CACRST010000013.1"/>
</dbReference>
<keyword evidence="5 8" id="KW-1133">Transmembrane helix</keyword>